<accession>A0A918KP87</accession>
<dbReference type="AlphaFoldDB" id="A0A918KP87"/>
<dbReference type="Proteomes" id="UP000645555">
    <property type="component" value="Unassembled WGS sequence"/>
</dbReference>
<name>A0A918KP87_9ACTN</name>
<evidence type="ECO:0000313" key="2">
    <source>
        <dbReference type="EMBL" id="GGX69526.1"/>
    </source>
</evidence>
<organism evidence="2 3">
    <name type="scientific">Streptomyces fructofermentans</name>
    <dbReference type="NCBI Taxonomy" id="152141"/>
    <lineage>
        <taxon>Bacteria</taxon>
        <taxon>Bacillati</taxon>
        <taxon>Actinomycetota</taxon>
        <taxon>Actinomycetes</taxon>
        <taxon>Kitasatosporales</taxon>
        <taxon>Streptomycetaceae</taxon>
        <taxon>Streptomyces</taxon>
    </lineage>
</organism>
<proteinExistence type="predicted"/>
<gene>
    <name evidence="2" type="ORF">GCM10010515_41460</name>
</gene>
<sequence length="101" mass="10296">MRWVLVVALNVAAFAAVFLLFYAVDIAAFQRVPRTACGVFSGTAAAPPSGLSGCGLQQGRSTTPPQAPKDSGGPDDRVCCGDGKSCGGESEQHCAGDHQSP</sequence>
<reference evidence="2" key="1">
    <citation type="journal article" date="2014" name="Int. J. Syst. Evol. Microbiol.">
        <title>Complete genome sequence of Corynebacterium casei LMG S-19264T (=DSM 44701T), isolated from a smear-ripened cheese.</title>
        <authorList>
            <consortium name="US DOE Joint Genome Institute (JGI-PGF)"/>
            <person name="Walter F."/>
            <person name="Albersmeier A."/>
            <person name="Kalinowski J."/>
            <person name="Ruckert C."/>
        </authorList>
    </citation>
    <scope>NUCLEOTIDE SEQUENCE</scope>
    <source>
        <strain evidence="2">JCM 4956</strain>
    </source>
</reference>
<evidence type="ECO:0000313" key="3">
    <source>
        <dbReference type="Proteomes" id="UP000645555"/>
    </source>
</evidence>
<reference evidence="2" key="2">
    <citation type="submission" date="2020-09" db="EMBL/GenBank/DDBJ databases">
        <authorList>
            <person name="Sun Q."/>
            <person name="Ohkuma M."/>
        </authorList>
    </citation>
    <scope>NUCLEOTIDE SEQUENCE</scope>
    <source>
        <strain evidence="2">JCM 4956</strain>
    </source>
</reference>
<protein>
    <submittedName>
        <fullName evidence="2">Uncharacterized protein</fullName>
    </submittedName>
</protein>
<comment type="caution">
    <text evidence="2">The sequence shown here is derived from an EMBL/GenBank/DDBJ whole genome shotgun (WGS) entry which is preliminary data.</text>
</comment>
<keyword evidence="3" id="KW-1185">Reference proteome</keyword>
<evidence type="ECO:0000256" key="1">
    <source>
        <dbReference type="SAM" id="MobiDB-lite"/>
    </source>
</evidence>
<dbReference type="RefSeq" id="WP_229916317.1">
    <property type="nucleotide sequence ID" value="NZ_BMWD01000014.1"/>
</dbReference>
<dbReference type="EMBL" id="BMWD01000014">
    <property type="protein sequence ID" value="GGX69526.1"/>
    <property type="molecule type" value="Genomic_DNA"/>
</dbReference>
<feature type="region of interest" description="Disordered" evidence="1">
    <location>
        <begin position="51"/>
        <end position="76"/>
    </location>
</feature>